<keyword evidence="6" id="KW-1185">Reference proteome</keyword>
<dbReference type="InterPro" id="IPR004089">
    <property type="entry name" value="MCPsignal_dom"/>
</dbReference>
<evidence type="ECO:0000259" key="4">
    <source>
        <dbReference type="PROSITE" id="PS50111"/>
    </source>
</evidence>
<dbReference type="Pfam" id="PF05651">
    <property type="entry name" value="Diacid_rec"/>
    <property type="match status" value="1"/>
</dbReference>
<organism evidence="5 6">
    <name type="scientific">Anaeromyxobacter paludicola</name>
    <dbReference type="NCBI Taxonomy" id="2918171"/>
    <lineage>
        <taxon>Bacteria</taxon>
        <taxon>Pseudomonadati</taxon>
        <taxon>Myxococcota</taxon>
        <taxon>Myxococcia</taxon>
        <taxon>Myxococcales</taxon>
        <taxon>Cystobacterineae</taxon>
        <taxon>Anaeromyxobacteraceae</taxon>
        <taxon>Anaeromyxobacter</taxon>
    </lineage>
</organism>
<comment type="similarity">
    <text evidence="2">Belongs to the methyl-accepting chemotaxis (MCP) protein family.</text>
</comment>
<name>A0ABM7XDM4_9BACT</name>
<evidence type="ECO:0000256" key="2">
    <source>
        <dbReference type="ARBA" id="ARBA00029447"/>
    </source>
</evidence>
<dbReference type="EMBL" id="AP025592">
    <property type="protein sequence ID" value="BDG09982.1"/>
    <property type="molecule type" value="Genomic_DNA"/>
</dbReference>
<keyword evidence="1" id="KW-0145">Chemotaxis</keyword>
<reference evidence="6" key="1">
    <citation type="journal article" date="2022" name="Int. J. Syst. Evol. Microbiol.">
        <title>Anaeromyxobacter oryzae sp. nov., Anaeromyxobacter diazotrophicus sp. nov. and Anaeromyxobacter paludicola sp. nov., isolated from paddy soils.</title>
        <authorList>
            <person name="Itoh H."/>
            <person name="Xu Z."/>
            <person name="Mise K."/>
            <person name="Masuda Y."/>
            <person name="Ushijima N."/>
            <person name="Hayakawa C."/>
            <person name="Shiratori Y."/>
            <person name="Senoo K."/>
        </authorList>
    </citation>
    <scope>NUCLEOTIDE SEQUENCE [LARGE SCALE GENOMIC DNA]</scope>
    <source>
        <strain evidence="6">Red630</strain>
    </source>
</reference>
<evidence type="ECO:0000256" key="1">
    <source>
        <dbReference type="ARBA" id="ARBA00022500"/>
    </source>
</evidence>
<sequence length="292" mass="30413">MTLGPDFWRLADRFLEFLRAETGFPLIICDETGTIVKAVDRSRIGQKHAGAQRILRGEVDEAAVTAEEAAANPLVREGYSCPVVVDGRRAGTFGITGPLALSKPLARVAATVLAAWVEELDQQRRLQDAASKVSGGVQGLVARLGTLARESSELVEGMEKAAGAARERLAATDDVVSGVQQIALQSRILSINGAVEASRAGERGRAFAVISKDMLRLAEDARGAAGDVQKTLSDAREAIGSLDGAIARAAAGTKEQLASLAEVGQLIGGLRAAVDGLAASLRQDGAPGAPRR</sequence>
<dbReference type="InterPro" id="IPR008599">
    <property type="entry name" value="Diacid_rec"/>
</dbReference>
<keyword evidence="3" id="KW-0807">Transducer</keyword>
<dbReference type="Pfam" id="PF00015">
    <property type="entry name" value="MCPsignal"/>
    <property type="match status" value="1"/>
</dbReference>
<dbReference type="RefSeq" id="WP_248342379.1">
    <property type="nucleotide sequence ID" value="NZ_AP025592.1"/>
</dbReference>
<evidence type="ECO:0000256" key="3">
    <source>
        <dbReference type="PROSITE-ProRule" id="PRU00284"/>
    </source>
</evidence>
<dbReference type="PANTHER" id="PTHR43531:SF11">
    <property type="entry name" value="METHYL-ACCEPTING CHEMOTAXIS PROTEIN 3"/>
    <property type="match status" value="1"/>
</dbReference>
<gene>
    <name evidence="5" type="ORF">AMPC_30950</name>
</gene>
<dbReference type="SUPFAM" id="SSF58104">
    <property type="entry name" value="Methyl-accepting chemotaxis protein (MCP) signaling domain"/>
    <property type="match status" value="1"/>
</dbReference>
<protein>
    <recommendedName>
        <fullName evidence="4">Methyl-accepting transducer domain-containing protein</fullName>
    </recommendedName>
</protein>
<proteinExistence type="inferred from homology"/>
<evidence type="ECO:0000313" key="5">
    <source>
        <dbReference type="EMBL" id="BDG09982.1"/>
    </source>
</evidence>
<dbReference type="PROSITE" id="PS50111">
    <property type="entry name" value="CHEMOTAXIS_TRANSDUC_2"/>
    <property type="match status" value="1"/>
</dbReference>
<dbReference type="Proteomes" id="UP001162734">
    <property type="component" value="Chromosome"/>
</dbReference>
<dbReference type="InterPro" id="IPR051310">
    <property type="entry name" value="MCP_chemotaxis"/>
</dbReference>
<feature type="domain" description="Methyl-accepting transducer" evidence="4">
    <location>
        <begin position="174"/>
        <end position="292"/>
    </location>
</feature>
<dbReference type="Gene3D" id="1.10.287.950">
    <property type="entry name" value="Methyl-accepting chemotaxis protein"/>
    <property type="match status" value="1"/>
</dbReference>
<dbReference type="PANTHER" id="PTHR43531">
    <property type="entry name" value="PROTEIN ICFG"/>
    <property type="match status" value="1"/>
</dbReference>
<evidence type="ECO:0000313" key="6">
    <source>
        <dbReference type="Proteomes" id="UP001162734"/>
    </source>
</evidence>
<accession>A0ABM7XDM4</accession>